<comment type="caution">
    <text evidence="1">The sequence shown here is derived from an EMBL/GenBank/DDBJ whole genome shotgun (WGS) entry which is preliminary data.</text>
</comment>
<accession>A0AAE0GSE1</accession>
<organism evidence="1 2">
    <name type="scientific">Cymbomonas tetramitiformis</name>
    <dbReference type="NCBI Taxonomy" id="36881"/>
    <lineage>
        <taxon>Eukaryota</taxon>
        <taxon>Viridiplantae</taxon>
        <taxon>Chlorophyta</taxon>
        <taxon>Pyramimonadophyceae</taxon>
        <taxon>Pyramimonadales</taxon>
        <taxon>Pyramimonadaceae</taxon>
        <taxon>Cymbomonas</taxon>
    </lineage>
</organism>
<keyword evidence="2" id="KW-1185">Reference proteome</keyword>
<protein>
    <submittedName>
        <fullName evidence="1">Uncharacterized protein</fullName>
    </submittedName>
</protein>
<reference evidence="1 2" key="1">
    <citation type="journal article" date="2015" name="Genome Biol. Evol.">
        <title>Comparative Genomics of a Bacterivorous Green Alga Reveals Evolutionary Causalities and Consequences of Phago-Mixotrophic Mode of Nutrition.</title>
        <authorList>
            <person name="Burns J.A."/>
            <person name="Paasch A."/>
            <person name="Narechania A."/>
            <person name="Kim E."/>
        </authorList>
    </citation>
    <scope>NUCLEOTIDE SEQUENCE [LARGE SCALE GENOMIC DNA]</scope>
    <source>
        <strain evidence="1 2">PLY_AMNH</strain>
    </source>
</reference>
<gene>
    <name evidence="1" type="ORF">CYMTET_8780</name>
</gene>
<dbReference type="Proteomes" id="UP001190700">
    <property type="component" value="Unassembled WGS sequence"/>
</dbReference>
<proteinExistence type="predicted"/>
<name>A0AAE0GSE1_9CHLO</name>
<dbReference type="EMBL" id="LGRX02002731">
    <property type="protein sequence ID" value="KAK3283525.1"/>
    <property type="molecule type" value="Genomic_DNA"/>
</dbReference>
<dbReference type="AlphaFoldDB" id="A0AAE0GSE1"/>
<sequence length="309" mass="35288">MEECFYSHDCIRSCGRSCISECCREEACMDEPDHQRWTFPVKFGEKCYNRCFDDCAEDWEDKNSCPMRCMASCETQTSNQGYSFDPQRQSWRFMHEPHNENARSISEGSRFYNKCVYDCLKADGCSSCMDECDQECILSCDARGEDPFTMQNIQNGGDCYTECYNPCLTRTACEVQHPEVGYEFDTVTGEVVGVDVPELTPLEVCQNDCAYDCEDECGSYDGAGQFHEKQVGCFEKCFDDCRIAMSCTDEMLDLEAESLGDFNYTEQALMEGIWSRNSSNIHASAEDMDTLMTRAWFFGSGSVTDYHCR</sequence>
<evidence type="ECO:0000313" key="2">
    <source>
        <dbReference type="Proteomes" id="UP001190700"/>
    </source>
</evidence>
<evidence type="ECO:0000313" key="1">
    <source>
        <dbReference type="EMBL" id="KAK3283525.1"/>
    </source>
</evidence>